<name>A0A2H5X8R7_9BACT</name>
<sequence>MTNARPQRRRVVGAMALLMATASLLSAPRAQPLVGDRSAYRLLSRRPFAGKAEGVVGALGVPTRGLTLPQVRATARQRAQDWDAVLRVTRPRLIDWLIQHGRWRPDQPIGIDALIVPTDRPLPRSRQAFGAGTLSFQFENFPTATEARVRSFLQTALPLLTDLYGPPVTTPPNAHRVVTIVLDEGLQALDGGVYDAATDTIRLPEFVPTRGYDWFNLLHQVLHAFRGPLLLSFPAWEEGMARAAALLAAVQLRGQGVAELSQFDPKDPINGDPLWVLPLYDVLNQPPLGNPTFLPPSGYQPMAFWRIGMSAAAWLKVAAENPQCFRQFNGALLAQPDPATLRGDTVALVDLMRTIVPTVEGQDFRDWYRRQFVLDTGVSVGPKLYAFAVPLHTGILLVLNHYRTVQVPGPSGGVVVDEQPFTGVTAQLRYRNDQSDDLAAEEGNEAMIVDGEGFIAPQFFNIGGANLIFVDVFANNLALTVPFPYMVRGEEPNENPLWGGVLNALGGTVRIRFNDAADLAPVTVQRGVFAVTQGVDLGTTYRLRLQHTADGMAESTEWRNGAFDFYCLIVRARPSVVTLQVALPAGIHLFTVPLFPTVSDEAAALGLPPDQLLLARWNPTRPGDVKYELYPRITTAMAPGVGYWLRLLQDTTLQVQGTPVPNGEPYQVPLFGGWNQLGNPYNRDLPVGEIQAMLGTEGPVDLNTAQQRQWLQATVWVWDPQQRRYQIAETVRTWQGFWIRALRPGVRLIFGSPRLRAHRQVTPSATPSPSPQWTVQLMVTTDDAADTENRFGVLPAGATPIQVVKPPIVPDSVWAAFVPTDGTDPLAHDFRPNGTTLRWHFIVTNGLAHDTQITLRWNGVSSVPRTVQVWLTDTATGERLSLRQRSHYTFTARAKETRRFTFEAVTVSAVPLVRIIGVQPLRGRGLLVRLATPAPVQVQAEVRTLAGRLVHRFAERFIGRAPVTTLSWNGRDATGALVPAGPYLITVAARTDDGREQRAVQVVMLR</sequence>
<dbReference type="PROSITE" id="PS51318">
    <property type="entry name" value="TAT"/>
    <property type="match status" value="1"/>
</dbReference>
<evidence type="ECO:0000313" key="2">
    <source>
        <dbReference type="EMBL" id="GBC97590.1"/>
    </source>
</evidence>
<evidence type="ECO:0008006" key="4">
    <source>
        <dbReference type="Google" id="ProtNLM"/>
    </source>
</evidence>
<dbReference type="Proteomes" id="UP000236173">
    <property type="component" value="Unassembled WGS sequence"/>
</dbReference>
<organism evidence="2 3">
    <name type="scientific">Candidatus Fervidibacter japonicus</name>
    <dbReference type="NCBI Taxonomy" id="2035412"/>
    <lineage>
        <taxon>Bacteria</taxon>
        <taxon>Candidatus Fervidibacterota</taxon>
        <taxon>Candidatus Fervidibacter</taxon>
    </lineage>
</organism>
<protein>
    <recommendedName>
        <fullName evidence="4">FlgD Ig-like domain-containing protein</fullName>
    </recommendedName>
</protein>
<gene>
    <name evidence="2" type="ORF">HRbin17_00078</name>
</gene>
<feature type="signal peptide" evidence="1">
    <location>
        <begin position="1"/>
        <end position="26"/>
    </location>
</feature>
<evidence type="ECO:0000256" key="1">
    <source>
        <dbReference type="SAM" id="SignalP"/>
    </source>
</evidence>
<keyword evidence="1" id="KW-0732">Signal</keyword>
<dbReference type="AlphaFoldDB" id="A0A2H5X8R7"/>
<proteinExistence type="predicted"/>
<feature type="chain" id="PRO_5014166296" description="FlgD Ig-like domain-containing protein" evidence="1">
    <location>
        <begin position="27"/>
        <end position="1006"/>
    </location>
</feature>
<accession>A0A2H5X8R7</accession>
<reference evidence="3" key="1">
    <citation type="submission" date="2017-09" db="EMBL/GenBank/DDBJ databases">
        <title>Metaegenomics of thermophilic ammonia-oxidizing enrichment culture.</title>
        <authorList>
            <person name="Kato S."/>
            <person name="Suzuki K."/>
        </authorList>
    </citation>
    <scope>NUCLEOTIDE SEQUENCE [LARGE SCALE GENOMIC DNA]</scope>
</reference>
<evidence type="ECO:0000313" key="3">
    <source>
        <dbReference type="Proteomes" id="UP000236173"/>
    </source>
</evidence>
<dbReference type="EMBL" id="BEHT01000001">
    <property type="protein sequence ID" value="GBC97590.1"/>
    <property type="molecule type" value="Genomic_DNA"/>
</dbReference>
<dbReference type="Gene3D" id="2.60.40.4070">
    <property type="match status" value="1"/>
</dbReference>
<dbReference type="InterPro" id="IPR006311">
    <property type="entry name" value="TAT_signal"/>
</dbReference>
<comment type="caution">
    <text evidence="2">The sequence shown here is derived from an EMBL/GenBank/DDBJ whole genome shotgun (WGS) entry which is preliminary data.</text>
</comment>